<evidence type="ECO:0008006" key="4">
    <source>
        <dbReference type="Google" id="ProtNLM"/>
    </source>
</evidence>
<evidence type="ECO:0000256" key="1">
    <source>
        <dbReference type="SAM" id="MobiDB-lite"/>
    </source>
</evidence>
<dbReference type="CDD" id="cd14688">
    <property type="entry name" value="bZIP_YAP"/>
    <property type="match status" value="1"/>
</dbReference>
<feature type="region of interest" description="Disordered" evidence="1">
    <location>
        <begin position="1"/>
        <end position="28"/>
    </location>
</feature>
<dbReference type="EMBL" id="CP042191">
    <property type="protein sequence ID" value="QDS72357.1"/>
    <property type="molecule type" value="Genomic_DNA"/>
</dbReference>
<dbReference type="AlphaFoldDB" id="A0A517L9Q1"/>
<proteinExistence type="predicted"/>
<dbReference type="OrthoDB" id="4505928at2759"/>
<reference evidence="2 3" key="1">
    <citation type="submission" date="2019-07" db="EMBL/GenBank/DDBJ databases">
        <title>Finished genome of Venturia effusa.</title>
        <authorList>
            <person name="Young C.A."/>
            <person name="Cox M.P."/>
            <person name="Ganley A.R.D."/>
            <person name="David W.J."/>
        </authorList>
    </citation>
    <scope>NUCLEOTIDE SEQUENCE [LARGE SCALE GENOMIC DNA]</scope>
    <source>
        <strain evidence="3">albino</strain>
    </source>
</reference>
<feature type="region of interest" description="Disordered" evidence="1">
    <location>
        <begin position="132"/>
        <end position="159"/>
    </location>
</feature>
<accession>A0A517L9Q1</accession>
<dbReference type="PANTHER" id="PTHR42070">
    <property type="entry name" value="FILAMENT ASSOCIATED PROTEIN, PUTATIVE (AFU_ORTHOLOGUE AFUA_8G06630)-RELATED"/>
    <property type="match status" value="1"/>
</dbReference>
<keyword evidence="3" id="KW-1185">Reference proteome</keyword>
<evidence type="ECO:0000313" key="3">
    <source>
        <dbReference type="Proteomes" id="UP000316270"/>
    </source>
</evidence>
<evidence type="ECO:0000313" key="2">
    <source>
        <dbReference type="EMBL" id="QDS72357.1"/>
    </source>
</evidence>
<organism evidence="2 3">
    <name type="scientific">Venturia effusa</name>
    <dbReference type="NCBI Taxonomy" id="50376"/>
    <lineage>
        <taxon>Eukaryota</taxon>
        <taxon>Fungi</taxon>
        <taxon>Dikarya</taxon>
        <taxon>Ascomycota</taxon>
        <taxon>Pezizomycotina</taxon>
        <taxon>Dothideomycetes</taxon>
        <taxon>Pleosporomycetidae</taxon>
        <taxon>Venturiales</taxon>
        <taxon>Venturiaceae</taxon>
        <taxon>Venturia</taxon>
    </lineage>
</organism>
<gene>
    <name evidence="2" type="ORF">FKW77_008121</name>
</gene>
<sequence length="242" mass="27164">MGRKKTKTHEEDLARVRENQRRHRARVKDQVATLEEKLAEKEALLAKAEERIAELTAALDFERSRVQERQPKITPDPSFADIARTMTEEFALPAEFQLQQSPISVNEELAPARKRPCEGRCPWVYLATVGTADSQPSPSPSSGDSSEPSNEVVTLTGSPSYTETVELATKKCLDLDPPRFGESTTLCITAYNLIDQQNFRGLETSTVYQWLRQGFRSGHDRTDGCRVENSILFSLLDFVSST</sequence>
<feature type="compositionally biased region" description="Basic and acidic residues" evidence="1">
    <location>
        <begin position="8"/>
        <end position="19"/>
    </location>
</feature>
<dbReference type="STRING" id="50376.A0A517L9Q1"/>
<name>A0A517L9Q1_9PEZI</name>
<protein>
    <recommendedName>
        <fullName evidence="4">BZIP domain-containing protein</fullName>
    </recommendedName>
</protein>
<dbReference type="PANTHER" id="PTHR42070:SF1">
    <property type="entry name" value="FILAMENT ASSOCIATED PROTEIN, PUTATIVE (AFU_ORTHOLOGUE AFUA_8G06630)-RELATED"/>
    <property type="match status" value="1"/>
</dbReference>
<feature type="compositionally biased region" description="Low complexity" evidence="1">
    <location>
        <begin position="134"/>
        <end position="149"/>
    </location>
</feature>
<dbReference type="Proteomes" id="UP000316270">
    <property type="component" value="Chromosome 7"/>
</dbReference>